<comment type="subcellular location">
    <subcellularLocation>
        <location evidence="1">Cytoplasm</location>
        <location evidence="1">Cytosol</location>
    </subcellularLocation>
</comment>
<dbReference type="AlphaFoldDB" id="A0AAD5N4P4"/>
<dbReference type="InterPro" id="IPR036866">
    <property type="entry name" value="RibonucZ/Hydroxyglut_hydro"/>
</dbReference>
<dbReference type="Gene3D" id="3.60.15.10">
    <property type="entry name" value="Ribonuclease Z/Hydroxyacylglutathione hydrolase-like"/>
    <property type="match status" value="1"/>
</dbReference>
<feature type="domain" description="Metallo-beta-lactamase" evidence="7">
    <location>
        <begin position="24"/>
        <end position="184"/>
    </location>
</feature>
<proteinExistence type="predicted"/>
<dbReference type="Pfam" id="PF00753">
    <property type="entry name" value="Lactamase_B"/>
    <property type="match status" value="1"/>
</dbReference>
<evidence type="ECO:0000256" key="5">
    <source>
        <dbReference type="ARBA" id="ARBA00044690"/>
    </source>
</evidence>
<keyword evidence="9" id="KW-1185">Reference proteome</keyword>
<organism evidence="8 9">
    <name type="scientific">Parelaphostrongylus tenuis</name>
    <name type="common">Meningeal worm</name>
    <dbReference type="NCBI Taxonomy" id="148309"/>
    <lineage>
        <taxon>Eukaryota</taxon>
        <taxon>Metazoa</taxon>
        <taxon>Ecdysozoa</taxon>
        <taxon>Nematoda</taxon>
        <taxon>Chromadorea</taxon>
        <taxon>Rhabditida</taxon>
        <taxon>Rhabditina</taxon>
        <taxon>Rhabditomorpha</taxon>
        <taxon>Strongyloidea</taxon>
        <taxon>Metastrongylidae</taxon>
        <taxon>Parelaphostrongylus</taxon>
    </lineage>
</organism>
<reference evidence="8" key="1">
    <citation type="submission" date="2021-06" db="EMBL/GenBank/DDBJ databases">
        <title>Parelaphostrongylus tenuis whole genome reference sequence.</title>
        <authorList>
            <person name="Garwood T.J."/>
            <person name="Larsen P.A."/>
            <person name="Fountain-Jones N.M."/>
            <person name="Garbe J.R."/>
            <person name="Macchietto M.G."/>
            <person name="Kania S.A."/>
            <person name="Gerhold R.W."/>
            <person name="Richards J.E."/>
            <person name="Wolf T.M."/>
        </authorList>
    </citation>
    <scope>NUCLEOTIDE SEQUENCE</scope>
    <source>
        <strain evidence="8">MNPRO001-30</strain>
        <tissue evidence="8">Meninges</tissue>
    </source>
</reference>
<evidence type="ECO:0000259" key="7">
    <source>
        <dbReference type="SMART" id="SM00849"/>
    </source>
</evidence>
<dbReference type="PANTHER" id="PTHR23200">
    <property type="entry name" value="METALLO-BETA-LACTAMASE DOMAIN-CONTAINING PROTEIN 1"/>
    <property type="match status" value="1"/>
</dbReference>
<comment type="function">
    <text evidence="6">Endoribonuclease that catalyzes the hydrolysis of histone-coding pre-mRNA 3'-end. Involved in histone pre-mRNA processing during the S-phase of the cell cycle, which is required for entering/progressing through S-phase. Cleaves histone pre-mRNA at a major and a minor cleavage site after the 5'-ACCCA-3' and the 5'-ACCCACA-3' sequence, respectively, and located downstream of the stem-loop. May require the presence of the HDE element located at the histone pre-RNA 3'-end to avoid non-specific cleavage.</text>
</comment>
<dbReference type="PANTHER" id="PTHR23200:SF48">
    <property type="entry name" value="METALLO-BETA-LACTAMASE DOMAIN-CONTAINING PROTEIN 1"/>
    <property type="match status" value="1"/>
</dbReference>
<dbReference type="SUPFAM" id="SSF56281">
    <property type="entry name" value="Metallo-hydrolase/oxidoreductase"/>
    <property type="match status" value="1"/>
</dbReference>
<dbReference type="EMBL" id="JAHQIW010003849">
    <property type="protein sequence ID" value="KAJ1360361.1"/>
    <property type="molecule type" value="Genomic_DNA"/>
</dbReference>
<evidence type="ECO:0000256" key="4">
    <source>
        <dbReference type="ARBA" id="ARBA00032988"/>
    </source>
</evidence>
<name>A0AAD5N4P4_PARTN</name>
<dbReference type="Proteomes" id="UP001196413">
    <property type="component" value="Unassembled WGS sequence"/>
</dbReference>
<dbReference type="SMART" id="SM00849">
    <property type="entry name" value="Lactamase_B"/>
    <property type="match status" value="1"/>
</dbReference>
<evidence type="ECO:0000256" key="6">
    <source>
        <dbReference type="ARBA" id="ARBA00045869"/>
    </source>
</evidence>
<gene>
    <name evidence="8" type="primary">MBLAC1</name>
    <name evidence="8" type="ORF">KIN20_019314</name>
</gene>
<comment type="subunit">
    <text evidence="2">Homodimer.</text>
</comment>
<evidence type="ECO:0000313" key="9">
    <source>
        <dbReference type="Proteomes" id="UP001196413"/>
    </source>
</evidence>
<evidence type="ECO:0000313" key="8">
    <source>
        <dbReference type="EMBL" id="KAJ1360361.1"/>
    </source>
</evidence>
<dbReference type="CDD" id="cd07711">
    <property type="entry name" value="MBLAC1-like_MBL-fold"/>
    <property type="match status" value="1"/>
</dbReference>
<comment type="catalytic activity">
    <reaction evidence="5">
        <text>a ribonucleotidyl-ribonucleotide-RNA + H2O = a 3'-end ribonucleotide-RNA + a 5'-end 5'-phospho-ribonucleoside-RNA + H(+)</text>
        <dbReference type="Rhea" id="RHEA:68096"/>
        <dbReference type="Rhea" id="RHEA-COMP:15179"/>
        <dbReference type="Rhea" id="RHEA-COMP:17355"/>
        <dbReference type="Rhea" id="RHEA-COMP:17428"/>
        <dbReference type="ChEBI" id="CHEBI:15377"/>
        <dbReference type="ChEBI" id="CHEBI:15378"/>
        <dbReference type="ChEBI" id="CHEBI:74896"/>
        <dbReference type="ChEBI" id="CHEBI:138282"/>
        <dbReference type="ChEBI" id="CHEBI:173118"/>
    </reaction>
    <physiologicalReaction direction="left-to-right" evidence="5">
        <dbReference type="Rhea" id="RHEA:68097"/>
    </physiologicalReaction>
</comment>
<dbReference type="GO" id="GO:0005829">
    <property type="term" value="C:cytosol"/>
    <property type="evidence" value="ECO:0007669"/>
    <property type="project" value="UniProtKB-SubCell"/>
</dbReference>
<comment type="caution">
    <text evidence="8">The sequence shown here is derived from an EMBL/GenBank/DDBJ whole genome shotgun (WGS) entry which is preliminary data.</text>
</comment>
<dbReference type="InterPro" id="IPR001279">
    <property type="entry name" value="Metallo-B-lactamas"/>
</dbReference>
<evidence type="ECO:0000256" key="3">
    <source>
        <dbReference type="ARBA" id="ARBA00014856"/>
    </source>
</evidence>
<accession>A0AAD5N4P4</accession>
<sequence>MEEPVVDQLIVGHSRKVGEHFSANGSVTLIRTSAVNILVDCGDPWSRDEILRKLSSLGMRSDDVHVLVITHGHLDHCGNLSLFPRSTIYMATDVAYEGNYSTLSEDKPVQLTPEVELRFCTGHTDHDLIVVANGTQHGCVVVAGDIFEYANDDEDWKEVSHYPDMQSKSRAEILRYADWIVPGHGPMFKNERGDT</sequence>
<dbReference type="InterPro" id="IPR039344">
    <property type="entry name" value="MBLAC1"/>
</dbReference>
<evidence type="ECO:0000256" key="1">
    <source>
        <dbReference type="ARBA" id="ARBA00004514"/>
    </source>
</evidence>
<protein>
    <recommendedName>
        <fullName evidence="3">Metallo-beta-lactamase domain-containing protein 1</fullName>
    </recommendedName>
    <alternativeName>
        <fullName evidence="4">Endoribonuclease MBLAC1</fullName>
    </alternativeName>
</protein>
<evidence type="ECO:0000256" key="2">
    <source>
        <dbReference type="ARBA" id="ARBA00011738"/>
    </source>
</evidence>